<feature type="transmembrane region" description="Helical" evidence="8">
    <location>
        <begin position="278"/>
        <end position="298"/>
    </location>
</feature>
<keyword evidence="4" id="KW-0547">Nucleotide-binding</keyword>
<evidence type="ECO:0000256" key="5">
    <source>
        <dbReference type="ARBA" id="ARBA00022840"/>
    </source>
</evidence>
<feature type="transmembrane region" description="Helical" evidence="8">
    <location>
        <begin position="166"/>
        <end position="181"/>
    </location>
</feature>
<comment type="subcellular location">
    <subcellularLocation>
        <location evidence="1">Cell membrane</location>
        <topology evidence="1">Multi-pass membrane protein</topology>
    </subcellularLocation>
</comment>
<dbReference type="SUPFAM" id="SSF52540">
    <property type="entry name" value="P-loop containing nucleoside triphosphate hydrolases"/>
    <property type="match status" value="1"/>
</dbReference>
<feature type="transmembrane region" description="Helical" evidence="8">
    <location>
        <begin position="137"/>
        <end position="160"/>
    </location>
</feature>
<dbReference type="InterPro" id="IPR003439">
    <property type="entry name" value="ABC_transporter-like_ATP-bd"/>
</dbReference>
<evidence type="ECO:0000256" key="4">
    <source>
        <dbReference type="ARBA" id="ARBA00022741"/>
    </source>
</evidence>
<dbReference type="PANTHER" id="PTHR43394:SF1">
    <property type="entry name" value="ATP-BINDING CASSETTE SUB-FAMILY B MEMBER 10, MITOCHONDRIAL"/>
    <property type="match status" value="1"/>
</dbReference>
<evidence type="ECO:0000259" key="9">
    <source>
        <dbReference type="PROSITE" id="PS50893"/>
    </source>
</evidence>
<evidence type="ECO:0000256" key="6">
    <source>
        <dbReference type="ARBA" id="ARBA00022989"/>
    </source>
</evidence>
<dbReference type="GO" id="GO:0015421">
    <property type="term" value="F:ABC-type oligopeptide transporter activity"/>
    <property type="evidence" value="ECO:0007669"/>
    <property type="project" value="TreeGrafter"/>
</dbReference>
<keyword evidence="3 8" id="KW-0812">Transmembrane</keyword>
<dbReference type="InterPro" id="IPR017871">
    <property type="entry name" value="ABC_transporter-like_CS"/>
</dbReference>
<evidence type="ECO:0000313" key="11">
    <source>
        <dbReference type="EMBL" id="ANY69440.1"/>
    </source>
</evidence>
<dbReference type="PROSITE" id="PS50893">
    <property type="entry name" value="ABC_TRANSPORTER_2"/>
    <property type="match status" value="1"/>
</dbReference>
<evidence type="ECO:0000259" key="10">
    <source>
        <dbReference type="PROSITE" id="PS50929"/>
    </source>
</evidence>
<dbReference type="CDD" id="cd07346">
    <property type="entry name" value="ABC_6TM_exporters"/>
    <property type="match status" value="1"/>
</dbReference>
<feature type="transmembrane region" description="Helical" evidence="8">
    <location>
        <begin position="23"/>
        <end position="49"/>
    </location>
</feature>
<feature type="domain" description="ABC transporter" evidence="9">
    <location>
        <begin position="343"/>
        <end position="577"/>
    </location>
</feature>
<keyword evidence="7 8" id="KW-0472">Membrane</keyword>
<dbReference type="SUPFAM" id="SSF90123">
    <property type="entry name" value="ABC transporter transmembrane region"/>
    <property type="match status" value="1"/>
</dbReference>
<evidence type="ECO:0000256" key="1">
    <source>
        <dbReference type="ARBA" id="ARBA00004651"/>
    </source>
</evidence>
<keyword evidence="5" id="KW-0067">ATP-binding</keyword>
<evidence type="ECO:0000256" key="8">
    <source>
        <dbReference type="SAM" id="Phobius"/>
    </source>
</evidence>
<dbReference type="InterPro" id="IPR027417">
    <property type="entry name" value="P-loop_NTPase"/>
</dbReference>
<evidence type="ECO:0000256" key="2">
    <source>
        <dbReference type="ARBA" id="ARBA00022448"/>
    </source>
</evidence>
<feature type="domain" description="ABC transmembrane type-1" evidence="10">
    <location>
        <begin position="27"/>
        <end position="307"/>
    </location>
</feature>
<dbReference type="FunFam" id="3.40.50.300:FF:000287">
    <property type="entry name" value="Multidrug ABC transporter ATP-binding protein"/>
    <property type="match status" value="1"/>
</dbReference>
<dbReference type="Pfam" id="PF00005">
    <property type="entry name" value="ABC_tran"/>
    <property type="match status" value="1"/>
</dbReference>
<accession>A0A1B2DP06</accession>
<dbReference type="Pfam" id="PF00664">
    <property type="entry name" value="ABC_membrane"/>
    <property type="match status" value="1"/>
</dbReference>
<dbReference type="Gene3D" id="1.20.1560.10">
    <property type="entry name" value="ABC transporter type 1, transmembrane domain"/>
    <property type="match status" value="1"/>
</dbReference>
<dbReference type="InterPro" id="IPR003593">
    <property type="entry name" value="AAA+_ATPase"/>
</dbReference>
<dbReference type="EMBL" id="CP016808">
    <property type="protein sequence ID" value="ANY69440.1"/>
    <property type="molecule type" value="Genomic_DNA"/>
</dbReference>
<organism evidence="11">
    <name type="scientific">Paenibacillus sp. BIHB 4019</name>
    <dbReference type="NCBI Taxonomy" id="1870819"/>
    <lineage>
        <taxon>Bacteria</taxon>
        <taxon>Bacillati</taxon>
        <taxon>Bacillota</taxon>
        <taxon>Bacilli</taxon>
        <taxon>Bacillales</taxon>
        <taxon>Paenibacillaceae</taxon>
        <taxon>Paenibacillus</taxon>
    </lineage>
</organism>
<dbReference type="PROSITE" id="PS00211">
    <property type="entry name" value="ABC_TRANSPORTER_1"/>
    <property type="match status" value="1"/>
</dbReference>
<name>A0A1B2DP06_9BACL</name>
<dbReference type="Gene3D" id="3.40.50.300">
    <property type="entry name" value="P-loop containing nucleotide triphosphate hydrolases"/>
    <property type="match status" value="1"/>
</dbReference>
<dbReference type="GO" id="GO:0005524">
    <property type="term" value="F:ATP binding"/>
    <property type="evidence" value="ECO:0007669"/>
    <property type="project" value="UniProtKB-KW"/>
</dbReference>
<gene>
    <name evidence="11" type="ORF">BBD42_25355</name>
</gene>
<keyword evidence="2" id="KW-0813">Transport</keyword>
<dbReference type="GO" id="GO:0005886">
    <property type="term" value="C:plasma membrane"/>
    <property type="evidence" value="ECO:0007669"/>
    <property type="project" value="UniProtKB-SubCell"/>
</dbReference>
<feature type="transmembrane region" description="Helical" evidence="8">
    <location>
        <begin position="69"/>
        <end position="87"/>
    </location>
</feature>
<evidence type="ECO:0000256" key="7">
    <source>
        <dbReference type="ARBA" id="ARBA00023136"/>
    </source>
</evidence>
<dbReference type="RefSeq" id="WP_099520474.1">
    <property type="nucleotide sequence ID" value="NZ_CP016808.1"/>
</dbReference>
<proteinExistence type="predicted"/>
<evidence type="ECO:0008006" key="12">
    <source>
        <dbReference type="Google" id="ProtNLM"/>
    </source>
</evidence>
<reference evidence="11" key="1">
    <citation type="submission" date="2016-08" db="EMBL/GenBank/DDBJ databases">
        <title>Complete Genome Seqeunce of Paenibacillus sp. BIHB 4019 from tea rhizoplane.</title>
        <authorList>
            <person name="Thakur R."/>
            <person name="Swarnkar M.K."/>
            <person name="Gulati A."/>
        </authorList>
    </citation>
    <scope>NUCLEOTIDE SEQUENCE [LARGE SCALE GENOMIC DNA]</scope>
    <source>
        <strain evidence="11">BIHB4019</strain>
    </source>
</reference>
<dbReference type="AlphaFoldDB" id="A0A1B2DP06"/>
<protein>
    <recommendedName>
        <fullName evidence="12">ABC transporter ATP-binding protein</fullName>
    </recommendedName>
</protein>
<dbReference type="GO" id="GO:0016887">
    <property type="term" value="F:ATP hydrolysis activity"/>
    <property type="evidence" value="ECO:0007669"/>
    <property type="project" value="InterPro"/>
</dbReference>
<dbReference type="InterPro" id="IPR011527">
    <property type="entry name" value="ABC1_TM_dom"/>
</dbReference>
<dbReference type="InterPro" id="IPR036640">
    <property type="entry name" value="ABC1_TM_sf"/>
</dbReference>
<dbReference type="SMART" id="SM00382">
    <property type="entry name" value="AAA"/>
    <property type="match status" value="1"/>
</dbReference>
<dbReference type="InterPro" id="IPR039421">
    <property type="entry name" value="Type_1_exporter"/>
</dbReference>
<feature type="transmembrane region" description="Helical" evidence="8">
    <location>
        <begin position="247"/>
        <end position="272"/>
    </location>
</feature>
<dbReference type="PROSITE" id="PS50929">
    <property type="entry name" value="ABC_TM1F"/>
    <property type="match status" value="1"/>
</dbReference>
<keyword evidence="6 8" id="KW-1133">Transmembrane helix</keyword>
<dbReference type="PANTHER" id="PTHR43394">
    <property type="entry name" value="ATP-DEPENDENT PERMEASE MDL1, MITOCHONDRIAL"/>
    <property type="match status" value="1"/>
</dbReference>
<evidence type="ECO:0000256" key="3">
    <source>
        <dbReference type="ARBA" id="ARBA00022692"/>
    </source>
</evidence>
<sequence>MQIASRNSAFFSMRRLFVFLKPYRFWIALKLISTIIIAANDILLIYIINLLFSSTQTGDMDGVMQAVKLILIFIVTGIIVNFFSVYSSGRYSAFVTRDLKNKVSEHINKLPISYMEARHSGDFSSRMTNSINQIEGFIYNDFAALIFHIVRVVACIAVMFYMNWQLTLFCFVMLLFMTFLSEKISRPLNQYAAEVQQSMAQMSTVVQDTIGGIYMIKSYNLVQVMYQKCQLLLDKLLGHFLKIEKRVAVMGALSVFVRTAPLVVFFLFGGYLVSEGQLLIGALIAFVQFINYLVSGMGEIPNQISRFKITAGVVDHLFELLDAETERMDGKQLENLSSSAPALEFEQVTFSYDGHSKVLDEISFTLPQGKTVALVGPSGSGKSTIFKLITGFYDYKGGQIKLYNEPLTDWKLSSARALISHVSQDTFLFPGSIAENIACTDDGYRIEDVESAAKLANIHEFIRVLPQGYDTLVGERGVKLSGGQKQRIAIARAILKDAPILLLDEATSALDSESEQLVQQSINRIMRNKTVLVVAHRLSTVMNADDIFVLNEGRIEESGTHEELLAKNGIYYRLYNNQTSNREDQPYGLGQEGA</sequence>